<dbReference type="Proteomes" id="UP001296776">
    <property type="component" value="Unassembled WGS sequence"/>
</dbReference>
<dbReference type="RefSeq" id="WP_200345814.1">
    <property type="nucleotide sequence ID" value="NZ_NRSJ01000012.1"/>
</dbReference>
<reference evidence="9" key="2">
    <citation type="journal article" date="2020" name="Microorganisms">
        <title>Osmotic Adaptation and Compatible Solute Biosynthesis of Phototrophic Bacteria as Revealed from Genome Analyses.</title>
        <authorList>
            <person name="Imhoff J.F."/>
            <person name="Rahn T."/>
            <person name="Kunzel S."/>
            <person name="Keller A."/>
            <person name="Neulinger S.C."/>
        </authorList>
    </citation>
    <scope>NUCLEOTIDE SEQUENCE</scope>
    <source>
        <strain evidence="9">DSM 11080</strain>
    </source>
</reference>
<dbReference type="AlphaFoldDB" id="A0AAJ0U3H5"/>
<evidence type="ECO:0000256" key="6">
    <source>
        <dbReference type="ARBA" id="ARBA00022842"/>
    </source>
</evidence>
<dbReference type="SUPFAM" id="SSF88723">
    <property type="entry name" value="PIN domain-like"/>
    <property type="match status" value="1"/>
</dbReference>
<keyword evidence="3" id="KW-0540">Nuclease</keyword>
<evidence type="ECO:0000256" key="5">
    <source>
        <dbReference type="ARBA" id="ARBA00022801"/>
    </source>
</evidence>
<dbReference type="EMBL" id="NRSJ01000012">
    <property type="protein sequence ID" value="MBK1704610.1"/>
    <property type="molecule type" value="Genomic_DNA"/>
</dbReference>
<keyword evidence="2" id="KW-1277">Toxin-antitoxin system</keyword>
<dbReference type="CDD" id="cd18747">
    <property type="entry name" value="PIN_VapC4-5_FitB-like"/>
    <property type="match status" value="1"/>
</dbReference>
<keyword evidence="6" id="KW-0460">Magnesium</keyword>
<evidence type="ECO:0000256" key="3">
    <source>
        <dbReference type="ARBA" id="ARBA00022722"/>
    </source>
</evidence>
<dbReference type="PANTHER" id="PTHR33653:SF1">
    <property type="entry name" value="RIBONUCLEASE VAPC2"/>
    <property type="match status" value="1"/>
</dbReference>
<name>A0AAJ0U3H5_9GAMM</name>
<reference evidence="9" key="1">
    <citation type="submission" date="2017-08" db="EMBL/GenBank/DDBJ databases">
        <authorList>
            <person name="Imhoff J.F."/>
            <person name="Rahn T."/>
            <person name="Kuenzel S."/>
            <person name="Neulinger S.C."/>
        </authorList>
    </citation>
    <scope>NUCLEOTIDE SEQUENCE</scope>
    <source>
        <strain evidence="9">DSM 11080</strain>
    </source>
</reference>
<sequence length="147" mass="16585">MAGVTYLLDTNILSEPLVKHPNAGILEGLRKHSRALALCAITWQELLYGMFRLAPGRRRDQIEDYLFRCIRPTLPILSFDERAAHWQAAERARLGKVGKIPSYPDSEIAAIAAVNDCVLVTRNLADFCDFDGLRVDNWFENRKDVGA</sequence>
<evidence type="ECO:0000313" key="9">
    <source>
        <dbReference type="EMBL" id="MBK1704610.1"/>
    </source>
</evidence>
<evidence type="ECO:0000256" key="1">
    <source>
        <dbReference type="ARBA" id="ARBA00001946"/>
    </source>
</evidence>
<proteinExistence type="inferred from homology"/>
<protein>
    <submittedName>
        <fullName evidence="9">VapC toxin family PIN domain ribonuclease</fullName>
    </submittedName>
</protein>
<keyword evidence="10" id="KW-1185">Reference proteome</keyword>
<dbReference type="Pfam" id="PF01850">
    <property type="entry name" value="PIN"/>
    <property type="match status" value="1"/>
</dbReference>
<organism evidence="9 10">
    <name type="scientific">Halochromatium glycolicum</name>
    <dbReference type="NCBI Taxonomy" id="85075"/>
    <lineage>
        <taxon>Bacteria</taxon>
        <taxon>Pseudomonadati</taxon>
        <taxon>Pseudomonadota</taxon>
        <taxon>Gammaproteobacteria</taxon>
        <taxon>Chromatiales</taxon>
        <taxon>Chromatiaceae</taxon>
        <taxon>Halochromatium</taxon>
    </lineage>
</organism>
<dbReference type="GO" id="GO:0046872">
    <property type="term" value="F:metal ion binding"/>
    <property type="evidence" value="ECO:0007669"/>
    <property type="project" value="UniProtKB-KW"/>
</dbReference>
<dbReference type="GO" id="GO:0004518">
    <property type="term" value="F:nuclease activity"/>
    <property type="evidence" value="ECO:0007669"/>
    <property type="project" value="UniProtKB-KW"/>
</dbReference>
<feature type="domain" description="PIN" evidence="8">
    <location>
        <begin position="6"/>
        <end position="129"/>
    </location>
</feature>
<comment type="caution">
    <text evidence="9">The sequence shown here is derived from an EMBL/GenBank/DDBJ whole genome shotgun (WGS) entry which is preliminary data.</text>
</comment>
<keyword evidence="5" id="KW-0378">Hydrolase</keyword>
<dbReference type="PANTHER" id="PTHR33653">
    <property type="entry name" value="RIBONUCLEASE VAPC2"/>
    <property type="match status" value="1"/>
</dbReference>
<evidence type="ECO:0000313" key="10">
    <source>
        <dbReference type="Proteomes" id="UP001296776"/>
    </source>
</evidence>
<comment type="similarity">
    <text evidence="7">Belongs to the PINc/VapC protein family.</text>
</comment>
<dbReference type="InterPro" id="IPR050556">
    <property type="entry name" value="Type_II_TA_system_RNase"/>
</dbReference>
<dbReference type="InterPro" id="IPR002716">
    <property type="entry name" value="PIN_dom"/>
</dbReference>
<accession>A0AAJ0U3H5</accession>
<evidence type="ECO:0000256" key="2">
    <source>
        <dbReference type="ARBA" id="ARBA00022649"/>
    </source>
</evidence>
<keyword evidence="4" id="KW-0479">Metal-binding</keyword>
<gene>
    <name evidence="9" type="ORF">CKO40_08685</name>
</gene>
<evidence type="ECO:0000256" key="7">
    <source>
        <dbReference type="ARBA" id="ARBA00038093"/>
    </source>
</evidence>
<comment type="cofactor">
    <cofactor evidence="1">
        <name>Mg(2+)</name>
        <dbReference type="ChEBI" id="CHEBI:18420"/>
    </cofactor>
</comment>
<dbReference type="GO" id="GO:0016787">
    <property type="term" value="F:hydrolase activity"/>
    <property type="evidence" value="ECO:0007669"/>
    <property type="project" value="UniProtKB-KW"/>
</dbReference>
<evidence type="ECO:0000256" key="4">
    <source>
        <dbReference type="ARBA" id="ARBA00022723"/>
    </source>
</evidence>
<dbReference type="Gene3D" id="3.40.50.1010">
    <property type="entry name" value="5'-nuclease"/>
    <property type="match status" value="1"/>
</dbReference>
<dbReference type="InterPro" id="IPR029060">
    <property type="entry name" value="PIN-like_dom_sf"/>
</dbReference>
<evidence type="ECO:0000259" key="8">
    <source>
        <dbReference type="Pfam" id="PF01850"/>
    </source>
</evidence>